<reference evidence="1" key="2">
    <citation type="submission" date="2020-09" db="EMBL/GenBank/DDBJ databases">
        <authorList>
            <person name="Sun Q."/>
            <person name="Ohkuma M."/>
        </authorList>
    </citation>
    <scope>NUCLEOTIDE SEQUENCE</scope>
    <source>
        <strain evidence="1">JCM 19018</strain>
    </source>
</reference>
<dbReference type="AlphaFoldDB" id="A0A830ELZ1"/>
<evidence type="ECO:0000313" key="1">
    <source>
        <dbReference type="EMBL" id="GGK58339.1"/>
    </source>
</evidence>
<dbReference type="EMBL" id="BMPD01000001">
    <property type="protein sequence ID" value="GGK58339.1"/>
    <property type="molecule type" value="Genomic_DNA"/>
</dbReference>
<proteinExistence type="predicted"/>
<name>A0A830ELZ1_9EURY</name>
<organism evidence="1 2">
    <name type="scientific">Haloarcula sebkhae</name>
    <dbReference type="NCBI Taxonomy" id="932660"/>
    <lineage>
        <taxon>Archaea</taxon>
        <taxon>Methanobacteriati</taxon>
        <taxon>Methanobacteriota</taxon>
        <taxon>Stenosarchaea group</taxon>
        <taxon>Halobacteria</taxon>
        <taxon>Halobacteriales</taxon>
        <taxon>Haloarculaceae</taxon>
        <taxon>Haloarcula</taxon>
    </lineage>
</organism>
<protein>
    <submittedName>
        <fullName evidence="1">Uncharacterized protein</fullName>
    </submittedName>
</protein>
<accession>A0A830ELZ1</accession>
<evidence type="ECO:0000313" key="2">
    <source>
        <dbReference type="Proteomes" id="UP000614221"/>
    </source>
</evidence>
<dbReference type="Proteomes" id="UP000614221">
    <property type="component" value="Unassembled WGS sequence"/>
</dbReference>
<sequence>MLFAGNVRHGVFAFHPSRYGGGFGDLVRRQVHRRVAYRRYLPGFGCKERDNLFAVLFDRL</sequence>
<gene>
    <name evidence="1" type="ORF">GCM10009067_08560</name>
</gene>
<reference evidence="1" key="1">
    <citation type="journal article" date="2014" name="Int. J. Syst. Evol. Microbiol.">
        <title>Complete genome sequence of Corynebacterium casei LMG S-19264T (=DSM 44701T), isolated from a smear-ripened cheese.</title>
        <authorList>
            <consortium name="US DOE Joint Genome Institute (JGI-PGF)"/>
            <person name="Walter F."/>
            <person name="Albersmeier A."/>
            <person name="Kalinowski J."/>
            <person name="Ruckert C."/>
        </authorList>
    </citation>
    <scope>NUCLEOTIDE SEQUENCE</scope>
    <source>
        <strain evidence="1">JCM 19018</strain>
    </source>
</reference>
<comment type="caution">
    <text evidence="1">The sequence shown here is derived from an EMBL/GenBank/DDBJ whole genome shotgun (WGS) entry which is preliminary data.</text>
</comment>